<feature type="domain" description="Glycosyltransferase 2-like" evidence="1">
    <location>
        <begin position="4"/>
        <end position="118"/>
    </location>
</feature>
<dbReference type="PANTHER" id="PTHR43685">
    <property type="entry name" value="GLYCOSYLTRANSFERASE"/>
    <property type="match status" value="1"/>
</dbReference>
<reference evidence="3" key="1">
    <citation type="journal article" date="2019" name="Int. J. Syst. Evol. Microbiol.">
        <title>The Global Catalogue of Microorganisms (GCM) 10K type strain sequencing project: providing services to taxonomists for standard genome sequencing and annotation.</title>
        <authorList>
            <consortium name="The Broad Institute Genomics Platform"/>
            <consortium name="The Broad Institute Genome Sequencing Center for Infectious Disease"/>
            <person name="Wu L."/>
            <person name="Ma J."/>
        </authorList>
    </citation>
    <scope>NUCLEOTIDE SEQUENCE [LARGE SCALE GENOMIC DNA]</scope>
    <source>
        <strain evidence="3">CCUG 60742</strain>
    </source>
</reference>
<dbReference type="InterPro" id="IPR050834">
    <property type="entry name" value="Glycosyltransf_2"/>
</dbReference>
<dbReference type="Gene3D" id="3.90.550.10">
    <property type="entry name" value="Spore Coat Polysaccharide Biosynthesis Protein SpsA, Chain A"/>
    <property type="match status" value="1"/>
</dbReference>
<keyword evidence="2" id="KW-0808">Transferase</keyword>
<accession>A0ABW2ZGT2</accession>
<evidence type="ECO:0000313" key="3">
    <source>
        <dbReference type="Proteomes" id="UP001597073"/>
    </source>
</evidence>
<dbReference type="EC" id="2.4.-.-" evidence="2"/>
<name>A0ABW2ZGT2_9SPHI</name>
<gene>
    <name evidence="2" type="ORF">ACFQZI_11255</name>
</gene>
<dbReference type="PANTHER" id="PTHR43685:SF2">
    <property type="entry name" value="GLYCOSYLTRANSFERASE 2-LIKE DOMAIN-CONTAINING PROTEIN"/>
    <property type="match status" value="1"/>
</dbReference>
<dbReference type="InterPro" id="IPR029044">
    <property type="entry name" value="Nucleotide-diphossugar_trans"/>
</dbReference>
<comment type="caution">
    <text evidence="2">The sequence shown here is derived from an EMBL/GenBank/DDBJ whole genome shotgun (WGS) entry which is preliminary data.</text>
</comment>
<keyword evidence="2" id="KW-0328">Glycosyltransferase</keyword>
<dbReference type="InterPro" id="IPR001173">
    <property type="entry name" value="Glyco_trans_2-like"/>
</dbReference>
<evidence type="ECO:0000313" key="2">
    <source>
        <dbReference type="EMBL" id="MFD0765430.1"/>
    </source>
</evidence>
<dbReference type="SUPFAM" id="SSF53448">
    <property type="entry name" value="Nucleotide-diphospho-sugar transferases"/>
    <property type="match status" value="1"/>
</dbReference>
<dbReference type="RefSeq" id="WP_377142563.1">
    <property type="nucleotide sequence ID" value="NZ_JBHTIA010000007.1"/>
</dbReference>
<keyword evidence="3" id="KW-1185">Reference proteome</keyword>
<dbReference type="EMBL" id="JBHTIA010000007">
    <property type="protein sequence ID" value="MFD0765430.1"/>
    <property type="molecule type" value="Genomic_DNA"/>
</dbReference>
<proteinExistence type="predicted"/>
<dbReference type="Proteomes" id="UP001597073">
    <property type="component" value="Unassembled WGS sequence"/>
</dbReference>
<sequence>MRLSVLIPTYNPDCGRLTQTLAGLKKQTLDTCNWELILIDNNSSNNFQARLDLAWHPSAKIVTENKQGLTYARLRGFNESTGDIIVMVDDDNILNNDYLEQVVSIFNQSPDLGAIGGKSLPWFETEPPAWLHEFHVNLALRDLGDNPILSVWDQKYPDAAPIGAGMGIRREALESYTEKIASGKSKISDRTSISLSSGGDNEIVLEILKLGWQVGYCPQLQLQHIIPAQRMEVAYLARLVRQTNKSWVQLLQSHGINPWRRISHLGVLPRKIKAWFIYKAWQSQPSYIKWQAACGLYEGLAGLPSD</sequence>
<organism evidence="2 3">
    <name type="scientific">Mucilaginibacter lutimaris</name>
    <dbReference type="NCBI Taxonomy" id="931629"/>
    <lineage>
        <taxon>Bacteria</taxon>
        <taxon>Pseudomonadati</taxon>
        <taxon>Bacteroidota</taxon>
        <taxon>Sphingobacteriia</taxon>
        <taxon>Sphingobacteriales</taxon>
        <taxon>Sphingobacteriaceae</taxon>
        <taxon>Mucilaginibacter</taxon>
    </lineage>
</organism>
<evidence type="ECO:0000259" key="1">
    <source>
        <dbReference type="Pfam" id="PF00535"/>
    </source>
</evidence>
<dbReference type="CDD" id="cd00761">
    <property type="entry name" value="Glyco_tranf_GTA_type"/>
    <property type="match status" value="1"/>
</dbReference>
<dbReference type="Pfam" id="PF00535">
    <property type="entry name" value="Glycos_transf_2"/>
    <property type="match status" value="1"/>
</dbReference>
<dbReference type="GO" id="GO:0016757">
    <property type="term" value="F:glycosyltransferase activity"/>
    <property type="evidence" value="ECO:0007669"/>
    <property type="project" value="UniProtKB-KW"/>
</dbReference>
<protein>
    <submittedName>
        <fullName evidence="2">Glycosyltransferase</fullName>
        <ecNumber evidence="2">2.4.-.-</ecNumber>
    </submittedName>
</protein>